<keyword evidence="2 4" id="KW-0067">ATP-binding</keyword>
<dbReference type="Proteomes" id="UP000316256">
    <property type="component" value="Unassembled WGS sequence"/>
</dbReference>
<dbReference type="InterPro" id="IPR017871">
    <property type="entry name" value="ABC_transporter-like_CS"/>
</dbReference>
<name>A0A541BAX6_9NOCA</name>
<evidence type="ECO:0000313" key="4">
    <source>
        <dbReference type="EMBL" id="TQF69476.1"/>
    </source>
</evidence>
<keyword evidence="5" id="KW-1185">Reference proteome</keyword>
<dbReference type="Gene3D" id="3.40.50.300">
    <property type="entry name" value="P-loop containing nucleotide triphosphate hydrolases"/>
    <property type="match status" value="1"/>
</dbReference>
<dbReference type="GO" id="GO:0016887">
    <property type="term" value="F:ATP hydrolysis activity"/>
    <property type="evidence" value="ECO:0007669"/>
    <property type="project" value="InterPro"/>
</dbReference>
<evidence type="ECO:0000256" key="1">
    <source>
        <dbReference type="ARBA" id="ARBA00022741"/>
    </source>
</evidence>
<evidence type="ECO:0000313" key="5">
    <source>
        <dbReference type="Proteomes" id="UP000316256"/>
    </source>
</evidence>
<keyword evidence="1" id="KW-0547">Nucleotide-binding</keyword>
<evidence type="ECO:0000259" key="3">
    <source>
        <dbReference type="PROSITE" id="PS50893"/>
    </source>
</evidence>
<accession>A0A541BAX6</accession>
<comment type="caution">
    <text evidence="4">The sequence shown here is derived from an EMBL/GenBank/DDBJ whole genome shotgun (WGS) entry which is preliminary data.</text>
</comment>
<dbReference type="GO" id="GO:0005524">
    <property type="term" value="F:ATP binding"/>
    <property type="evidence" value="ECO:0007669"/>
    <property type="project" value="UniProtKB-KW"/>
</dbReference>
<dbReference type="PROSITE" id="PS00211">
    <property type="entry name" value="ABC_TRANSPORTER_1"/>
    <property type="match status" value="1"/>
</dbReference>
<dbReference type="EMBL" id="VIGH01000004">
    <property type="protein sequence ID" value="TQF69476.1"/>
    <property type="molecule type" value="Genomic_DNA"/>
</dbReference>
<dbReference type="PROSITE" id="PS50893">
    <property type="entry name" value="ABC_TRANSPORTER_2"/>
    <property type="match status" value="1"/>
</dbReference>
<evidence type="ECO:0000256" key="2">
    <source>
        <dbReference type="ARBA" id="ARBA00022840"/>
    </source>
</evidence>
<dbReference type="OrthoDB" id="9804819at2"/>
<dbReference type="InterPro" id="IPR003439">
    <property type="entry name" value="ABC_transporter-like_ATP-bd"/>
</dbReference>
<dbReference type="Pfam" id="PF00005">
    <property type="entry name" value="ABC_tran"/>
    <property type="match status" value="1"/>
</dbReference>
<proteinExistence type="predicted"/>
<protein>
    <submittedName>
        <fullName evidence="4">ABC transporter ATP-binding protein</fullName>
    </submittedName>
</protein>
<organism evidence="4 5">
    <name type="scientific">Rhodococcus spelaei</name>
    <dbReference type="NCBI Taxonomy" id="2546320"/>
    <lineage>
        <taxon>Bacteria</taxon>
        <taxon>Bacillati</taxon>
        <taxon>Actinomycetota</taxon>
        <taxon>Actinomycetes</taxon>
        <taxon>Mycobacteriales</taxon>
        <taxon>Nocardiaceae</taxon>
        <taxon>Rhodococcus</taxon>
    </lineage>
</organism>
<reference evidence="4 5" key="1">
    <citation type="submission" date="2019-06" db="EMBL/GenBank/DDBJ databases">
        <title>Rhodococcus spaelei sp. nov., isolated from a cave.</title>
        <authorList>
            <person name="Lee S.D."/>
        </authorList>
    </citation>
    <scope>NUCLEOTIDE SEQUENCE [LARGE SCALE GENOMIC DNA]</scope>
    <source>
        <strain evidence="4 5">C9-5</strain>
    </source>
</reference>
<gene>
    <name evidence="4" type="ORF">FK531_10495</name>
</gene>
<feature type="domain" description="ABC transporter" evidence="3">
    <location>
        <begin position="1"/>
        <end position="202"/>
    </location>
</feature>
<dbReference type="PANTHER" id="PTHR43038">
    <property type="entry name" value="ATP-BINDING CASSETTE, SUB-FAMILY H, MEMBER 1"/>
    <property type="match status" value="1"/>
</dbReference>
<dbReference type="SUPFAM" id="SSF52540">
    <property type="entry name" value="P-loop containing nucleoside triphosphate hydrolases"/>
    <property type="match status" value="1"/>
</dbReference>
<dbReference type="SMART" id="SM00382">
    <property type="entry name" value="AAA"/>
    <property type="match status" value="1"/>
</dbReference>
<dbReference type="InterPro" id="IPR027417">
    <property type="entry name" value="P-loop_NTPase"/>
</dbReference>
<sequence length="255" mass="26589">MTVDIRRGEVTAVVGGDGAGKTSLLGALAGRVPIADGTVTMPAKNDVGFQPSSSGVWRDLSVDENVEFVGSAYGMSSNVLADRRARLLGPAGLDGVGGRLGGQLSGGMRQKLGFCLAMLHQPQVLLLDEPSTGVDPVSRVELWRMVAEAAAAGTAVLMSTTYLDEAERAQRVLVLEDGGVLGLGTPDEVIASVPGSISAEPTRPGASSNRVWRRGNTFRTWDPDGPGNEDGELDLEDAVIALMLARNERLEAHGG</sequence>
<dbReference type="AlphaFoldDB" id="A0A541BAX6"/>
<dbReference type="PANTHER" id="PTHR43038:SF7">
    <property type="entry name" value="ABC TRANSPORT SYSTEM ATP-BINDING PROTEIN"/>
    <property type="match status" value="1"/>
</dbReference>
<dbReference type="InterPro" id="IPR003593">
    <property type="entry name" value="AAA+_ATPase"/>
</dbReference>